<dbReference type="AlphaFoldDB" id="A0A1V6SEL1"/>
<feature type="region of interest" description="Disordered" evidence="1">
    <location>
        <begin position="130"/>
        <end position="152"/>
    </location>
</feature>
<reference evidence="3" key="1">
    <citation type="journal article" date="2017" name="Nat. Microbiol.">
        <title>Global analysis of biosynthetic gene clusters reveals vast potential of secondary metabolite production in Penicillium species.</title>
        <authorList>
            <person name="Nielsen J.C."/>
            <person name="Grijseels S."/>
            <person name="Prigent S."/>
            <person name="Ji B."/>
            <person name="Dainat J."/>
            <person name="Nielsen K.F."/>
            <person name="Frisvad J.C."/>
            <person name="Workman M."/>
            <person name="Nielsen J."/>
        </authorList>
    </citation>
    <scope>NUCLEOTIDE SEQUENCE [LARGE SCALE GENOMIC DNA]</scope>
    <source>
        <strain evidence="3">IBT 29486</strain>
    </source>
</reference>
<gene>
    <name evidence="2" type="ORF">PENVUL_c001G03768</name>
</gene>
<dbReference type="EMBL" id="MDYP01000001">
    <property type="protein sequence ID" value="OQE12164.1"/>
    <property type="molecule type" value="Genomic_DNA"/>
</dbReference>
<feature type="region of interest" description="Disordered" evidence="1">
    <location>
        <begin position="247"/>
        <end position="289"/>
    </location>
</feature>
<feature type="compositionally biased region" description="Pro residues" evidence="1">
    <location>
        <begin position="131"/>
        <end position="152"/>
    </location>
</feature>
<feature type="compositionally biased region" description="Basic residues" evidence="1">
    <location>
        <begin position="280"/>
        <end position="289"/>
    </location>
</feature>
<evidence type="ECO:0000313" key="3">
    <source>
        <dbReference type="Proteomes" id="UP000191518"/>
    </source>
</evidence>
<dbReference type="Proteomes" id="UP000191518">
    <property type="component" value="Unassembled WGS sequence"/>
</dbReference>
<dbReference type="OrthoDB" id="4369132at2759"/>
<keyword evidence="3" id="KW-1185">Reference proteome</keyword>
<feature type="compositionally biased region" description="Low complexity" evidence="1">
    <location>
        <begin position="247"/>
        <end position="261"/>
    </location>
</feature>
<name>A0A1V6SEL1_9EURO</name>
<proteinExistence type="predicted"/>
<comment type="caution">
    <text evidence="2">The sequence shown here is derived from an EMBL/GenBank/DDBJ whole genome shotgun (WGS) entry which is preliminary data.</text>
</comment>
<protein>
    <submittedName>
        <fullName evidence="2">Uncharacterized protein</fullName>
    </submittedName>
</protein>
<organism evidence="2 3">
    <name type="scientific">Penicillium vulpinum</name>
    <dbReference type="NCBI Taxonomy" id="29845"/>
    <lineage>
        <taxon>Eukaryota</taxon>
        <taxon>Fungi</taxon>
        <taxon>Dikarya</taxon>
        <taxon>Ascomycota</taxon>
        <taxon>Pezizomycotina</taxon>
        <taxon>Eurotiomycetes</taxon>
        <taxon>Eurotiomycetidae</taxon>
        <taxon>Eurotiales</taxon>
        <taxon>Aspergillaceae</taxon>
        <taxon>Penicillium</taxon>
    </lineage>
</organism>
<dbReference type="STRING" id="29845.A0A1V6SEL1"/>
<evidence type="ECO:0000256" key="1">
    <source>
        <dbReference type="SAM" id="MobiDB-lite"/>
    </source>
</evidence>
<accession>A0A1V6SEL1</accession>
<evidence type="ECO:0000313" key="2">
    <source>
        <dbReference type="EMBL" id="OQE12164.1"/>
    </source>
</evidence>
<sequence>MPRTTMRLHANMKANDANERKIWRPLHLDNAQYPQIALDRQSVLDFIRSVYDPLLIAWLAVPGNTWANQFSSNTSGNEFQEQVIARMEELPSGIQSIERETVLGKILYDILRFYRFTDAAWRVPLPGAAAAPPPPPPPPPPPGAAAPVPAPAPAAAPAHVWEGSVLAAAIALGVVTTAANLEVLADAAEQVLGPDAPATANPPTPLEILAEAASVAEPSPVVSPTSSLDILADAAAGLPYAPVPAPAAAAAAAPAPVNSPASGNKRDRDEESEDESERPAKKKQAVSPK</sequence>